<dbReference type="Proteomes" id="UP000307657">
    <property type="component" value="Unassembled WGS sequence"/>
</dbReference>
<accession>A0A4U0EWP0</accession>
<dbReference type="EMBL" id="SUPL01000003">
    <property type="protein sequence ID" value="TJY36345.1"/>
    <property type="molecule type" value="Genomic_DNA"/>
</dbReference>
<sequence>MPKKFKPGDWVKIKGNLESPKMEVLKYISKKNSLGLISNDNYLQCVWYKNGKRYSGVFHQNNLIKFIKTGGLYNT</sequence>
<reference evidence="1 2" key="1">
    <citation type="submission" date="2019-04" db="EMBL/GenBank/DDBJ databases">
        <title>Lacinutrix sp. nov., isolated from marine water.</title>
        <authorList>
            <person name="Kim W."/>
        </authorList>
    </citation>
    <scope>NUCLEOTIDE SEQUENCE [LARGE SCALE GENOMIC DNA]</scope>
    <source>
        <strain evidence="1 2">CAU 1491</strain>
    </source>
</reference>
<gene>
    <name evidence="1" type="ORF">E5167_06675</name>
</gene>
<evidence type="ECO:0000313" key="2">
    <source>
        <dbReference type="Proteomes" id="UP000307657"/>
    </source>
</evidence>
<dbReference type="AlphaFoldDB" id="A0A4U0EWP0"/>
<evidence type="ECO:0000313" key="1">
    <source>
        <dbReference type="EMBL" id="TJY36345.1"/>
    </source>
</evidence>
<protein>
    <recommendedName>
        <fullName evidence="3">DUF2158 domain-containing protein</fullName>
    </recommendedName>
</protein>
<keyword evidence="2" id="KW-1185">Reference proteome</keyword>
<proteinExistence type="predicted"/>
<comment type="caution">
    <text evidence="1">The sequence shown here is derived from an EMBL/GenBank/DDBJ whole genome shotgun (WGS) entry which is preliminary data.</text>
</comment>
<organism evidence="1 2">
    <name type="scientific">Pontimicrobium aquaticum</name>
    <dbReference type="NCBI Taxonomy" id="2565367"/>
    <lineage>
        <taxon>Bacteria</taxon>
        <taxon>Pseudomonadati</taxon>
        <taxon>Bacteroidota</taxon>
        <taxon>Flavobacteriia</taxon>
        <taxon>Flavobacteriales</taxon>
        <taxon>Flavobacteriaceae</taxon>
        <taxon>Pontimicrobium</taxon>
    </lineage>
</organism>
<name>A0A4U0EWP0_9FLAO</name>
<evidence type="ECO:0008006" key="3">
    <source>
        <dbReference type="Google" id="ProtNLM"/>
    </source>
</evidence>
<dbReference type="OrthoDB" id="1446120at2"/>